<evidence type="ECO:0000313" key="1">
    <source>
        <dbReference type="EMBL" id="ALB24751.1"/>
    </source>
</evidence>
<dbReference type="Proteomes" id="UP000029558">
    <property type="component" value="Plasmid pPSB1-4"/>
</dbReference>
<keyword evidence="1" id="KW-0378">Hydrolase</keyword>
<proteinExistence type="predicted"/>
<gene>
    <name evidence="1" type="ORF">KU39_4p55</name>
</gene>
<reference evidence="1 2" key="1">
    <citation type="journal article" date="2014" name="Genome Announc.">
        <title>Comparative Genome Analysis of Two Isolates of the Fish Pathogen Piscirickettsia salmonis from Different Hosts Reveals Major Differences in Virulence-Associated Secretion Systems.</title>
        <authorList>
            <person name="Bohle H."/>
            <person name="Henriquez P."/>
            <person name="Grothusen H."/>
            <person name="Navas E."/>
            <person name="Sandoval A."/>
            <person name="Bustamante F."/>
            <person name="Bustos P."/>
            <person name="Mancilla M."/>
        </authorList>
    </citation>
    <scope>NUCLEOTIDE SEQUENCE [LARGE SCALE GENOMIC DNA]</scope>
    <source>
        <strain evidence="2">B1-32597</strain>
    </source>
</reference>
<keyword evidence="1" id="KW-0614">Plasmid</keyword>
<name>A0AAC8ZQA4_PISSA</name>
<dbReference type="AlphaFoldDB" id="A0AAC8ZQA4"/>
<organism evidence="1 2">
    <name type="scientific">Piscirickettsia salmonis</name>
    <dbReference type="NCBI Taxonomy" id="1238"/>
    <lineage>
        <taxon>Bacteria</taxon>
        <taxon>Pseudomonadati</taxon>
        <taxon>Pseudomonadota</taxon>
        <taxon>Gammaproteobacteria</taxon>
        <taxon>Thiotrichales</taxon>
        <taxon>Piscirickettsiaceae</taxon>
        <taxon>Piscirickettsia</taxon>
    </lineage>
</organism>
<accession>A0AAC8ZQA4</accession>
<keyword evidence="1" id="KW-0540">Nuclease</keyword>
<dbReference type="EMBL" id="CP012512">
    <property type="protein sequence ID" value="ALB24751.1"/>
    <property type="molecule type" value="Genomic_DNA"/>
</dbReference>
<evidence type="ECO:0000313" key="2">
    <source>
        <dbReference type="Proteomes" id="UP000029558"/>
    </source>
</evidence>
<geneLocation type="plasmid" evidence="1 2">
    <name>pPSB1-4</name>
</geneLocation>
<dbReference type="GO" id="GO:0004519">
    <property type="term" value="F:endonuclease activity"/>
    <property type="evidence" value="ECO:0007669"/>
    <property type="project" value="UniProtKB-KW"/>
</dbReference>
<sequence>MPDVITQRMHVIANTTNNTVIDTMPHARQLPSVVTGGGGNVNVRYFYKIIRCVSSA</sequence>
<protein>
    <submittedName>
        <fullName evidence="1">HNH endonuclease</fullName>
    </submittedName>
</protein>
<keyword evidence="1" id="KW-0255">Endonuclease</keyword>